<dbReference type="Proteomes" id="UP000789525">
    <property type="component" value="Unassembled WGS sequence"/>
</dbReference>
<protein>
    <submittedName>
        <fullName evidence="1">16414_t:CDS:1</fullName>
    </submittedName>
</protein>
<organism evidence="1 2">
    <name type="scientific">Acaulospora colombiana</name>
    <dbReference type="NCBI Taxonomy" id="27376"/>
    <lineage>
        <taxon>Eukaryota</taxon>
        <taxon>Fungi</taxon>
        <taxon>Fungi incertae sedis</taxon>
        <taxon>Mucoromycota</taxon>
        <taxon>Glomeromycotina</taxon>
        <taxon>Glomeromycetes</taxon>
        <taxon>Diversisporales</taxon>
        <taxon>Acaulosporaceae</taxon>
        <taxon>Acaulospora</taxon>
    </lineage>
</organism>
<evidence type="ECO:0000313" key="1">
    <source>
        <dbReference type="EMBL" id="CAG8537939.1"/>
    </source>
</evidence>
<evidence type="ECO:0000313" key="2">
    <source>
        <dbReference type="Proteomes" id="UP000789525"/>
    </source>
</evidence>
<sequence length="99" mass="11029">MTINQAIQQLFDIEENRGEQVVNPETLAIGIARLGSATDQQIRAGTLIQLSTQNFGPPLHSLIIVGSKLHSLEVDYIRGFSVDERSFDELTKNIFNCEN</sequence>
<dbReference type="EMBL" id="CAJVPT010007137">
    <property type="protein sequence ID" value="CAG8537939.1"/>
    <property type="molecule type" value="Genomic_DNA"/>
</dbReference>
<name>A0ACA9LSA4_9GLOM</name>
<keyword evidence="2" id="KW-1185">Reference proteome</keyword>
<reference evidence="1" key="1">
    <citation type="submission" date="2021-06" db="EMBL/GenBank/DDBJ databases">
        <authorList>
            <person name="Kallberg Y."/>
            <person name="Tangrot J."/>
            <person name="Rosling A."/>
        </authorList>
    </citation>
    <scope>NUCLEOTIDE SEQUENCE</scope>
    <source>
        <strain evidence="1">CL356</strain>
    </source>
</reference>
<accession>A0ACA9LSA4</accession>
<proteinExistence type="predicted"/>
<gene>
    <name evidence="1" type="ORF">ACOLOM_LOCUS4351</name>
</gene>
<comment type="caution">
    <text evidence="1">The sequence shown here is derived from an EMBL/GenBank/DDBJ whole genome shotgun (WGS) entry which is preliminary data.</text>
</comment>